<reference evidence="1" key="1">
    <citation type="journal article" date="2021" name="Open Biol.">
        <title>Shared evolutionary footprints suggest mitochondrial oxidative damage underlies multiple complex I losses in fungi.</title>
        <authorList>
            <person name="Schikora-Tamarit M.A."/>
            <person name="Marcet-Houben M."/>
            <person name="Nosek J."/>
            <person name="Gabaldon T."/>
        </authorList>
    </citation>
    <scope>NUCLEOTIDE SEQUENCE</scope>
    <source>
        <strain evidence="1">NCAIM Y.01608</strain>
    </source>
</reference>
<protein>
    <submittedName>
        <fullName evidence="1">Uncharacterized protein</fullName>
    </submittedName>
</protein>
<comment type="caution">
    <text evidence="1">The sequence shown here is derived from an EMBL/GenBank/DDBJ whole genome shotgun (WGS) entry which is preliminary data.</text>
</comment>
<accession>A0A9P8NVU8</accession>
<proteinExistence type="predicted"/>
<dbReference type="EMBL" id="JAEUBD010001468">
    <property type="protein sequence ID" value="KAH3660808.1"/>
    <property type="molecule type" value="Genomic_DNA"/>
</dbReference>
<dbReference type="Pfam" id="PF21736">
    <property type="entry name" value="REC102"/>
    <property type="match status" value="1"/>
</dbReference>
<reference evidence="1" key="2">
    <citation type="submission" date="2021-01" db="EMBL/GenBank/DDBJ databases">
        <authorList>
            <person name="Schikora-Tamarit M.A."/>
        </authorList>
    </citation>
    <scope>NUCLEOTIDE SEQUENCE</scope>
    <source>
        <strain evidence="1">NCAIM Y.01608</strain>
    </source>
</reference>
<organism evidence="1 2">
    <name type="scientific">Ogataea polymorpha</name>
    <dbReference type="NCBI Taxonomy" id="460523"/>
    <lineage>
        <taxon>Eukaryota</taxon>
        <taxon>Fungi</taxon>
        <taxon>Dikarya</taxon>
        <taxon>Ascomycota</taxon>
        <taxon>Saccharomycotina</taxon>
        <taxon>Pichiomycetes</taxon>
        <taxon>Pichiales</taxon>
        <taxon>Pichiaceae</taxon>
        <taxon>Ogataea</taxon>
    </lineage>
</organism>
<gene>
    <name evidence="1" type="ORF">OGATHE_005140</name>
</gene>
<dbReference type="InterPro" id="IPR048920">
    <property type="entry name" value="REC102"/>
</dbReference>
<evidence type="ECO:0000313" key="2">
    <source>
        <dbReference type="Proteomes" id="UP000788993"/>
    </source>
</evidence>
<dbReference type="AlphaFoldDB" id="A0A9P8NVU8"/>
<dbReference type="Proteomes" id="UP000788993">
    <property type="component" value="Unassembled WGS sequence"/>
</dbReference>
<keyword evidence="2" id="KW-1185">Reference proteome</keyword>
<evidence type="ECO:0000313" key="1">
    <source>
        <dbReference type="EMBL" id="KAH3660808.1"/>
    </source>
</evidence>
<sequence>MGNEEHGSVLSFNLVLDGQSVNPQRHPVACEMIAHCLMQGKIWEQLRYLASFKQEKLQTTCCSIILKDDLLNRQMYQDLKNNANGIAKLNNTLIYILDEVVFHIYINDDRLCPSNSNFIKLLMEDLNYLMACNYLQLESAFPLVFCFYSRSILQQSYELVSSIQESLQRRTQDQLSGRREIVIGFLKQVSAKNMRWFWSKHKSHRNPDSIKVFLLEFFNHEAAL</sequence>
<name>A0A9P8NVU8_9ASCO</name>